<gene>
    <name evidence="2" type="ORF">THRCLA_01382</name>
</gene>
<accession>A0A1W0A8F8</accession>
<evidence type="ECO:0000313" key="3">
    <source>
        <dbReference type="Proteomes" id="UP000243217"/>
    </source>
</evidence>
<dbReference type="InterPro" id="IPR036259">
    <property type="entry name" value="MFS_trans_sf"/>
</dbReference>
<evidence type="ECO:0000313" key="2">
    <source>
        <dbReference type="EMBL" id="OQS06582.1"/>
    </source>
</evidence>
<dbReference type="OrthoDB" id="410267at2759"/>
<dbReference type="Proteomes" id="UP000243217">
    <property type="component" value="Unassembled WGS sequence"/>
</dbReference>
<evidence type="ECO:0000256" key="1">
    <source>
        <dbReference type="SAM" id="Phobius"/>
    </source>
</evidence>
<dbReference type="STRING" id="74557.A0A1W0A8F8"/>
<dbReference type="SUPFAM" id="SSF103473">
    <property type="entry name" value="MFS general substrate transporter"/>
    <property type="match status" value="1"/>
</dbReference>
<keyword evidence="1" id="KW-0812">Transmembrane</keyword>
<reference evidence="2 3" key="1">
    <citation type="journal article" date="2014" name="Genome Biol. Evol.">
        <title>The secreted proteins of Achlya hypogyna and Thraustotheca clavata identify the ancestral oomycete secretome and reveal gene acquisitions by horizontal gene transfer.</title>
        <authorList>
            <person name="Misner I."/>
            <person name="Blouin N."/>
            <person name="Leonard G."/>
            <person name="Richards T.A."/>
            <person name="Lane C.E."/>
        </authorList>
    </citation>
    <scope>NUCLEOTIDE SEQUENCE [LARGE SCALE GENOMIC DNA]</scope>
    <source>
        <strain evidence="2 3">ATCC 34112</strain>
    </source>
</reference>
<name>A0A1W0A8F8_9STRA</name>
<feature type="transmembrane region" description="Helical" evidence="1">
    <location>
        <begin position="137"/>
        <end position="157"/>
    </location>
</feature>
<organism evidence="2 3">
    <name type="scientific">Thraustotheca clavata</name>
    <dbReference type="NCBI Taxonomy" id="74557"/>
    <lineage>
        <taxon>Eukaryota</taxon>
        <taxon>Sar</taxon>
        <taxon>Stramenopiles</taxon>
        <taxon>Oomycota</taxon>
        <taxon>Saprolegniomycetes</taxon>
        <taxon>Saprolegniales</taxon>
        <taxon>Achlyaceae</taxon>
        <taxon>Thraustotheca</taxon>
    </lineage>
</organism>
<feature type="transmembrane region" description="Helical" evidence="1">
    <location>
        <begin position="199"/>
        <end position="222"/>
    </location>
</feature>
<feature type="transmembrane region" description="Helical" evidence="1">
    <location>
        <begin position="169"/>
        <end position="187"/>
    </location>
</feature>
<keyword evidence="3" id="KW-1185">Reference proteome</keyword>
<keyword evidence="1" id="KW-1133">Transmembrane helix</keyword>
<proteinExistence type="predicted"/>
<protein>
    <submittedName>
        <fullName evidence="2">Major Facilitator Superfamily (MFS)</fullName>
    </submittedName>
</protein>
<feature type="transmembrane region" description="Helical" evidence="1">
    <location>
        <begin position="234"/>
        <end position="256"/>
    </location>
</feature>
<comment type="caution">
    <text evidence="2">The sequence shown here is derived from an EMBL/GenBank/DDBJ whole genome shotgun (WGS) entry which is preliminary data.</text>
</comment>
<sequence>MHRINPKRAKLIYGESPHQFPEGNVILFLHEDLIQSSAQEVLAFQHPQEYYRESELDDTELFYFLRVKYLQLADCLFSAMDLYLFAPNTNNIANDDINRANRMVSCNPIFSVRLAWPVLSDIIIRVFYLNPASGRKVIFLISLSLQLWIALNLNSVIEDQNDDFFKGLVWTLTFVYGGGFGTIPCLLCDMYGANNIGPLHGIILTSWAIAGVGGGLGFTSIFDNALKHNIIADAYSAATLIFIVVISTGLVVLFLVRTNPVDRFAPGYQYSIGRFWLCHFKRPSIEDYLGITN</sequence>
<dbReference type="EMBL" id="JNBS01000327">
    <property type="protein sequence ID" value="OQS06582.1"/>
    <property type="molecule type" value="Genomic_DNA"/>
</dbReference>
<keyword evidence="1" id="KW-0472">Membrane</keyword>
<dbReference type="AlphaFoldDB" id="A0A1W0A8F8"/>